<evidence type="ECO:0000313" key="2">
    <source>
        <dbReference type="Proteomes" id="UP001362999"/>
    </source>
</evidence>
<comment type="caution">
    <text evidence="1">The sequence shown here is derived from an EMBL/GenBank/DDBJ whole genome shotgun (WGS) entry which is preliminary data.</text>
</comment>
<keyword evidence="2" id="KW-1185">Reference proteome</keyword>
<protein>
    <submittedName>
        <fullName evidence="1">Uncharacterized protein</fullName>
    </submittedName>
</protein>
<gene>
    <name evidence="1" type="ORF">R3P38DRAFT_964169</name>
</gene>
<reference evidence="1 2" key="1">
    <citation type="journal article" date="2024" name="J Genomics">
        <title>Draft genome sequencing and assembly of Favolaschia claudopus CIRM-BRFM 2984 isolated from oak limbs.</title>
        <authorList>
            <person name="Navarro D."/>
            <person name="Drula E."/>
            <person name="Chaduli D."/>
            <person name="Cazenave R."/>
            <person name="Ahrendt S."/>
            <person name="Wang J."/>
            <person name="Lipzen A."/>
            <person name="Daum C."/>
            <person name="Barry K."/>
            <person name="Grigoriev I.V."/>
            <person name="Favel A."/>
            <person name="Rosso M.N."/>
            <person name="Martin F."/>
        </authorList>
    </citation>
    <scope>NUCLEOTIDE SEQUENCE [LARGE SCALE GENOMIC DNA]</scope>
    <source>
        <strain evidence="1 2">CIRM-BRFM 2984</strain>
    </source>
</reference>
<proteinExistence type="predicted"/>
<accession>A0AAW0E5I3</accession>
<dbReference type="Proteomes" id="UP001362999">
    <property type="component" value="Unassembled WGS sequence"/>
</dbReference>
<dbReference type="EMBL" id="JAWWNJ010000003">
    <property type="protein sequence ID" value="KAK7059631.1"/>
    <property type="molecule type" value="Genomic_DNA"/>
</dbReference>
<evidence type="ECO:0000313" key="1">
    <source>
        <dbReference type="EMBL" id="KAK7059631.1"/>
    </source>
</evidence>
<sequence length="499" mass="57636">MARDFSEALSRMLHLDTLVVWLQSDHYSPHRFAGHVREISHNPNLKHIHLLLKLRHSFESIDSQQRLHDEFKGDPRMTALLDLPDERPSLWKRTEMDSSHGSLAYPARLAADGRQEDIIWDRVLFYALRAEIPGLPQKEDGFSRIRVHGISPSEIRFRRLYPLAVCKMFARLGLRHLYAIVVLDHDFAAHSLASQLNRRPELGLHVQGLYLDFHHIDAACYDHRGVTWKAFRDFAGVSGAQLQMLHGLQISDSVSTVNPNTLALFSQISNFYRDSIVKFNIAPSFAPPRTTFSTLTKLIIDKFDESFFDVLANMELPVLHTVFLESLTLCGGAAFFRMHGQKLRELKLSERQLNMRNIAIWRNCPLLTTLRIICDKKHFVQDTCLTTSETLPCLEQIFFEVLNRYDKLTTQEQIPHFNRLINALRTTKSFPALREVHHPLCKWPTTEHGKDTWSKWAEKLLTRDASVHLVGPDGVRWRPRMQVPKQPRRGRNVGLSKSK</sequence>
<organism evidence="1 2">
    <name type="scientific">Favolaschia claudopus</name>
    <dbReference type="NCBI Taxonomy" id="2862362"/>
    <lineage>
        <taxon>Eukaryota</taxon>
        <taxon>Fungi</taxon>
        <taxon>Dikarya</taxon>
        <taxon>Basidiomycota</taxon>
        <taxon>Agaricomycotina</taxon>
        <taxon>Agaricomycetes</taxon>
        <taxon>Agaricomycetidae</taxon>
        <taxon>Agaricales</taxon>
        <taxon>Marasmiineae</taxon>
        <taxon>Mycenaceae</taxon>
        <taxon>Favolaschia</taxon>
    </lineage>
</organism>
<name>A0AAW0E5I3_9AGAR</name>
<dbReference type="AlphaFoldDB" id="A0AAW0E5I3"/>